<feature type="active site" description="Proton acceptor" evidence="15">
    <location>
        <position position="66"/>
    </location>
</feature>
<dbReference type="AlphaFoldDB" id="A0A0G0ZA89"/>
<dbReference type="EMBL" id="LCDD01000034">
    <property type="protein sequence ID" value="KKS45574.1"/>
    <property type="molecule type" value="Genomic_DNA"/>
</dbReference>
<dbReference type="CDD" id="cd14265">
    <property type="entry name" value="UDPK_IM_like"/>
    <property type="match status" value="1"/>
</dbReference>
<dbReference type="Pfam" id="PF01219">
    <property type="entry name" value="DAGK_prokar"/>
    <property type="match status" value="1"/>
</dbReference>
<comment type="similarity">
    <text evidence="2">Belongs to the bacterial diacylglycerol kinase family.</text>
</comment>
<keyword evidence="11" id="KW-0443">Lipid metabolism</keyword>
<dbReference type="PANTHER" id="PTHR34299">
    <property type="entry name" value="DIACYLGLYCEROL KINASE"/>
    <property type="match status" value="1"/>
</dbReference>
<dbReference type="GO" id="GO:0005524">
    <property type="term" value="F:ATP binding"/>
    <property type="evidence" value="ECO:0007669"/>
    <property type="project" value="UniProtKB-KW"/>
</dbReference>
<keyword evidence="18" id="KW-0460">Magnesium</keyword>
<evidence type="ECO:0000256" key="19">
    <source>
        <dbReference type="SAM" id="Phobius"/>
    </source>
</evidence>
<keyword evidence="14" id="KW-1208">Phospholipid metabolism</keyword>
<protein>
    <submittedName>
        <fullName evidence="20">Diacylglycerol kinase</fullName>
    </submittedName>
</protein>
<keyword evidence="5" id="KW-0808">Transferase</keyword>
<evidence type="ECO:0000256" key="3">
    <source>
        <dbReference type="ARBA" id="ARBA00022475"/>
    </source>
</evidence>
<evidence type="ECO:0000256" key="15">
    <source>
        <dbReference type="PIRSR" id="PIRSR600829-1"/>
    </source>
</evidence>
<evidence type="ECO:0000256" key="8">
    <source>
        <dbReference type="ARBA" id="ARBA00022777"/>
    </source>
</evidence>
<feature type="binding site" evidence="18">
    <location>
        <position position="73"/>
    </location>
    <ligand>
        <name>a divalent metal cation</name>
        <dbReference type="ChEBI" id="CHEBI:60240"/>
    </ligand>
</feature>
<evidence type="ECO:0000256" key="1">
    <source>
        <dbReference type="ARBA" id="ARBA00004651"/>
    </source>
</evidence>
<evidence type="ECO:0000256" key="4">
    <source>
        <dbReference type="ARBA" id="ARBA00022516"/>
    </source>
</evidence>
<keyword evidence="7 17" id="KW-0547">Nucleotide-binding</keyword>
<dbReference type="InterPro" id="IPR033717">
    <property type="entry name" value="UDPK"/>
</dbReference>
<keyword evidence="13" id="KW-0594">Phospholipid biosynthesis</keyword>
<feature type="transmembrane region" description="Helical" evidence="19">
    <location>
        <begin position="52"/>
        <end position="72"/>
    </location>
</feature>
<dbReference type="InterPro" id="IPR036945">
    <property type="entry name" value="DAGK_sf"/>
</dbReference>
<accession>A0A0G0ZA89</accession>
<keyword evidence="4" id="KW-0444">Lipid biosynthesis</keyword>
<organism evidence="20 21">
    <name type="scientific">Candidatus Gottesmanbacteria bacterium GW2011_GWA2_42_18</name>
    <dbReference type="NCBI Taxonomy" id="1618442"/>
    <lineage>
        <taxon>Bacteria</taxon>
        <taxon>Candidatus Gottesmaniibacteriota</taxon>
    </lineage>
</organism>
<comment type="cofactor">
    <cofactor evidence="18">
        <name>Mg(2+)</name>
        <dbReference type="ChEBI" id="CHEBI:18420"/>
    </cofactor>
    <text evidence="18">Mn(2+), Zn(2+), Cd(2+) and Co(2+) support activity to lesser extents.</text>
</comment>
<dbReference type="Gene3D" id="1.10.287.3610">
    <property type="match status" value="1"/>
</dbReference>
<evidence type="ECO:0000256" key="6">
    <source>
        <dbReference type="ARBA" id="ARBA00022692"/>
    </source>
</evidence>
<keyword evidence="12 19" id="KW-0472">Membrane</keyword>
<gene>
    <name evidence="20" type="ORF">UV09_C0034G0013</name>
</gene>
<dbReference type="GO" id="GO:0005886">
    <property type="term" value="C:plasma membrane"/>
    <property type="evidence" value="ECO:0007669"/>
    <property type="project" value="UniProtKB-SubCell"/>
</dbReference>
<evidence type="ECO:0000256" key="7">
    <source>
        <dbReference type="ARBA" id="ARBA00022741"/>
    </source>
</evidence>
<evidence type="ECO:0000256" key="17">
    <source>
        <dbReference type="PIRSR" id="PIRSR600829-3"/>
    </source>
</evidence>
<dbReference type="GO" id="GO:0008654">
    <property type="term" value="P:phospholipid biosynthetic process"/>
    <property type="evidence" value="ECO:0007669"/>
    <property type="project" value="UniProtKB-KW"/>
</dbReference>
<feature type="binding site" evidence="17">
    <location>
        <begin position="91"/>
        <end position="92"/>
    </location>
    <ligand>
        <name>ATP</name>
        <dbReference type="ChEBI" id="CHEBI:30616"/>
    </ligand>
</feature>
<evidence type="ECO:0000313" key="21">
    <source>
        <dbReference type="Proteomes" id="UP000034320"/>
    </source>
</evidence>
<evidence type="ECO:0000256" key="11">
    <source>
        <dbReference type="ARBA" id="ARBA00023098"/>
    </source>
</evidence>
<evidence type="ECO:0000256" key="16">
    <source>
        <dbReference type="PIRSR" id="PIRSR600829-2"/>
    </source>
</evidence>
<evidence type="ECO:0000256" key="9">
    <source>
        <dbReference type="ARBA" id="ARBA00022840"/>
    </source>
</evidence>
<evidence type="ECO:0000256" key="12">
    <source>
        <dbReference type="ARBA" id="ARBA00023136"/>
    </source>
</evidence>
<dbReference type="InterPro" id="IPR000829">
    <property type="entry name" value="DAGK"/>
</dbReference>
<dbReference type="Proteomes" id="UP000034320">
    <property type="component" value="Unassembled WGS sequence"/>
</dbReference>
<evidence type="ECO:0000256" key="18">
    <source>
        <dbReference type="PIRSR" id="PIRSR600829-4"/>
    </source>
</evidence>
<feature type="transmembrane region" description="Helical" evidence="19">
    <location>
        <begin position="28"/>
        <end position="46"/>
    </location>
</feature>
<dbReference type="PANTHER" id="PTHR34299:SF1">
    <property type="entry name" value="DIACYLGLYCEROL KINASE"/>
    <property type="match status" value="1"/>
</dbReference>
<evidence type="ECO:0000313" key="20">
    <source>
        <dbReference type="EMBL" id="KKS45574.1"/>
    </source>
</evidence>
<name>A0A0G0ZA89_9BACT</name>
<dbReference type="GO" id="GO:0016301">
    <property type="term" value="F:kinase activity"/>
    <property type="evidence" value="ECO:0007669"/>
    <property type="project" value="UniProtKB-KW"/>
</dbReference>
<keyword evidence="6 19" id="KW-0812">Transmembrane</keyword>
<keyword evidence="10 19" id="KW-1133">Transmembrane helix</keyword>
<proteinExistence type="inferred from homology"/>
<dbReference type="GO" id="GO:0046872">
    <property type="term" value="F:metal ion binding"/>
    <property type="evidence" value="ECO:0007669"/>
    <property type="project" value="UniProtKB-KW"/>
</dbReference>
<feature type="binding site" evidence="17">
    <location>
        <position position="73"/>
    </location>
    <ligand>
        <name>ATP</name>
        <dbReference type="ChEBI" id="CHEBI:30616"/>
    </ligand>
</feature>
<comment type="caution">
    <text evidence="20">The sequence shown here is derived from an EMBL/GenBank/DDBJ whole genome shotgun (WGS) entry which is preliminary data.</text>
</comment>
<evidence type="ECO:0000256" key="5">
    <source>
        <dbReference type="ARBA" id="ARBA00022679"/>
    </source>
</evidence>
<evidence type="ECO:0000256" key="14">
    <source>
        <dbReference type="ARBA" id="ARBA00023264"/>
    </source>
</evidence>
<evidence type="ECO:0000256" key="2">
    <source>
        <dbReference type="ARBA" id="ARBA00005967"/>
    </source>
</evidence>
<feature type="transmembrane region" description="Helical" evidence="19">
    <location>
        <begin position="93"/>
        <end position="114"/>
    </location>
</feature>
<sequence>MKKLREHHISFKNALNGLRWSFSSQPNFAVHFILSAFVLFLAWFLRIETLEILVIIMVIVFGLGAEMVNTAIEAMTDMITREWRQEAKIAKDVAAGMMLLYAIGAFIVGAFIFLPRLAGLIL</sequence>
<keyword evidence="18" id="KW-0479">Metal-binding</keyword>
<keyword evidence="9 17" id="KW-0067">ATP-binding</keyword>
<evidence type="ECO:0000256" key="13">
    <source>
        <dbReference type="ARBA" id="ARBA00023209"/>
    </source>
</evidence>
<reference evidence="20 21" key="1">
    <citation type="journal article" date="2015" name="Nature">
        <title>rRNA introns, odd ribosomes, and small enigmatic genomes across a large radiation of phyla.</title>
        <authorList>
            <person name="Brown C.T."/>
            <person name="Hug L.A."/>
            <person name="Thomas B.C."/>
            <person name="Sharon I."/>
            <person name="Castelle C.J."/>
            <person name="Singh A."/>
            <person name="Wilkins M.J."/>
            <person name="Williams K.H."/>
            <person name="Banfield J.F."/>
        </authorList>
    </citation>
    <scope>NUCLEOTIDE SEQUENCE [LARGE SCALE GENOMIC DNA]</scope>
</reference>
<feature type="binding site" evidence="16">
    <location>
        <position position="66"/>
    </location>
    <ligand>
        <name>substrate</name>
    </ligand>
</feature>
<keyword evidence="3" id="KW-1003">Cell membrane</keyword>
<keyword evidence="8 20" id="KW-0418">Kinase</keyword>
<comment type="subcellular location">
    <subcellularLocation>
        <location evidence="1">Cell membrane</location>
        <topology evidence="1">Multi-pass membrane protein</topology>
    </subcellularLocation>
</comment>
<evidence type="ECO:0000256" key="10">
    <source>
        <dbReference type="ARBA" id="ARBA00022989"/>
    </source>
</evidence>